<feature type="region of interest" description="Disordered" evidence="1">
    <location>
        <begin position="205"/>
        <end position="236"/>
    </location>
</feature>
<organism evidence="2 3">
    <name type="scientific">Ditylenchus dipsaci</name>
    <dbReference type="NCBI Taxonomy" id="166011"/>
    <lineage>
        <taxon>Eukaryota</taxon>
        <taxon>Metazoa</taxon>
        <taxon>Ecdysozoa</taxon>
        <taxon>Nematoda</taxon>
        <taxon>Chromadorea</taxon>
        <taxon>Rhabditida</taxon>
        <taxon>Tylenchina</taxon>
        <taxon>Tylenchomorpha</taxon>
        <taxon>Sphaerularioidea</taxon>
        <taxon>Anguinidae</taxon>
        <taxon>Anguininae</taxon>
        <taxon>Ditylenchus</taxon>
    </lineage>
</organism>
<feature type="compositionally biased region" description="Low complexity" evidence="1">
    <location>
        <begin position="48"/>
        <end position="65"/>
    </location>
</feature>
<proteinExistence type="predicted"/>
<name>A0A915DWH4_9BILA</name>
<dbReference type="AlphaFoldDB" id="A0A915DWH4"/>
<dbReference type="WBParaSite" id="jg24225">
    <property type="protein sequence ID" value="jg24225"/>
    <property type="gene ID" value="jg24225"/>
</dbReference>
<keyword evidence="2" id="KW-1185">Reference proteome</keyword>
<reference evidence="3" key="1">
    <citation type="submission" date="2022-11" db="UniProtKB">
        <authorList>
            <consortium name="WormBaseParasite"/>
        </authorList>
    </citation>
    <scope>IDENTIFICATION</scope>
</reference>
<evidence type="ECO:0000256" key="1">
    <source>
        <dbReference type="SAM" id="MobiDB-lite"/>
    </source>
</evidence>
<evidence type="ECO:0000313" key="3">
    <source>
        <dbReference type="WBParaSite" id="jg24225"/>
    </source>
</evidence>
<accession>A0A915DWH4</accession>
<evidence type="ECO:0000313" key="2">
    <source>
        <dbReference type="Proteomes" id="UP000887574"/>
    </source>
</evidence>
<feature type="region of interest" description="Disordered" evidence="1">
    <location>
        <begin position="39"/>
        <end position="65"/>
    </location>
</feature>
<protein>
    <submittedName>
        <fullName evidence="3">Coilin</fullName>
    </submittedName>
</protein>
<sequence length="396" mass="44694">MSFLTKSEEIIPNQCAEGDIIEPDHVSNKSFVIQTGYHLEDGSQGHPSSNASSPSSSSECVSESSLELEEKNLPDSRPNIRVIDETSAQFYYKRMTKLEMLASFFLPVALIREIRFNQKAKKAVKAQKKEAASNSWKEISVQSKAFFGVKLPFSKPVITDAPLQVPPFVNVEAESKSWMKTKKLRVKVPKKLKFNRPGSVFTLATQQDEVEQKPKKHSKSKKQKSEPAKSDISSPFAPSLASGKPYFRIFVESFETKAKASMYVEPWCPVANVIQAAHVKMGDCGHHDQKEYLLIKGLIMRNLPLEQYGVHEDDVLCVIKHSSLQLINASMAEADIVQPLKEEPKTVKEPEEPQERESFKEVCLEHEVKNEESEKDVEFNSDTYAYETNSTIKVFC</sequence>
<dbReference type="Proteomes" id="UP000887574">
    <property type="component" value="Unplaced"/>
</dbReference>